<keyword evidence="3" id="KW-1185">Reference proteome</keyword>
<feature type="non-terminal residue" evidence="2">
    <location>
        <position position="65"/>
    </location>
</feature>
<proteinExistence type="predicted"/>
<dbReference type="EMBL" id="JANPWB010000006">
    <property type="protein sequence ID" value="KAJ1176503.1"/>
    <property type="molecule type" value="Genomic_DNA"/>
</dbReference>
<evidence type="ECO:0000313" key="3">
    <source>
        <dbReference type="Proteomes" id="UP001066276"/>
    </source>
</evidence>
<protein>
    <submittedName>
        <fullName evidence="2">Uncharacterized protein</fullName>
    </submittedName>
</protein>
<name>A0AAV7TJ79_PLEWA</name>
<accession>A0AAV7TJ79</accession>
<gene>
    <name evidence="2" type="ORF">NDU88_001781</name>
</gene>
<dbReference type="AlphaFoldDB" id="A0AAV7TJ79"/>
<feature type="compositionally biased region" description="Basic and acidic residues" evidence="1">
    <location>
        <begin position="42"/>
        <end position="53"/>
    </location>
</feature>
<sequence>KHFSRVVKPRSVDLVSEGVMAANGVLFDSFSTSSQPLLRGPVKKENDGYRTWERNGPATVSASSS</sequence>
<feature type="non-terminal residue" evidence="2">
    <location>
        <position position="1"/>
    </location>
</feature>
<dbReference type="Proteomes" id="UP001066276">
    <property type="component" value="Chromosome 3_2"/>
</dbReference>
<comment type="caution">
    <text evidence="2">The sequence shown here is derived from an EMBL/GenBank/DDBJ whole genome shotgun (WGS) entry which is preliminary data.</text>
</comment>
<evidence type="ECO:0000256" key="1">
    <source>
        <dbReference type="SAM" id="MobiDB-lite"/>
    </source>
</evidence>
<reference evidence="2" key="1">
    <citation type="journal article" date="2022" name="bioRxiv">
        <title>Sequencing and chromosome-scale assembly of the giantPleurodeles waltlgenome.</title>
        <authorList>
            <person name="Brown T."/>
            <person name="Elewa A."/>
            <person name="Iarovenko S."/>
            <person name="Subramanian E."/>
            <person name="Araus A.J."/>
            <person name="Petzold A."/>
            <person name="Susuki M."/>
            <person name="Suzuki K.-i.T."/>
            <person name="Hayashi T."/>
            <person name="Toyoda A."/>
            <person name="Oliveira C."/>
            <person name="Osipova E."/>
            <person name="Leigh N.D."/>
            <person name="Simon A."/>
            <person name="Yun M.H."/>
        </authorList>
    </citation>
    <scope>NUCLEOTIDE SEQUENCE</scope>
    <source>
        <strain evidence="2">20211129_DDA</strain>
        <tissue evidence="2">Liver</tissue>
    </source>
</reference>
<feature type="region of interest" description="Disordered" evidence="1">
    <location>
        <begin position="37"/>
        <end position="65"/>
    </location>
</feature>
<organism evidence="2 3">
    <name type="scientific">Pleurodeles waltl</name>
    <name type="common">Iberian ribbed newt</name>
    <dbReference type="NCBI Taxonomy" id="8319"/>
    <lineage>
        <taxon>Eukaryota</taxon>
        <taxon>Metazoa</taxon>
        <taxon>Chordata</taxon>
        <taxon>Craniata</taxon>
        <taxon>Vertebrata</taxon>
        <taxon>Euteleostomi</taxon>
        <taxon>Amphibia</taxon>
        <taxon>Batrachia</taxon>
        <taxon>Caudata</taxon>
        <taxon>Salamandroidea</taxon>
        <taxon>Salamandridae</taxon>
        <taxon>Pleurodelinae</taxon>
        <taxon>Pleurodeles</taxon>
    </lineage>
</organism>
<evidence type="ECO:0000313" key="2">
    <source>
        <dbReference type="EMBL" id="KAJ1176503.1"/>
    </source>
</evidence>